<name>T2IW09_CROWT</name>
<protein>
    <submittedName>
        <fullName evidence="1">Uncharacterized protein</fullName>
    </submittedName>
</protein>
<accession>T2IW09</accession>
<comment type="caution">
    <text evidence="1">The sequence shown here is derived from an EMBL/GenBank/DDBJ whole genome shotgun (WGS) entry which is preliminary data.</text>
</comment>
<sequence length="107" mass="11805">MNIPAFPIIPPFLRGVRGDRKGSPLSEITLKGRKAVVIEWVMSSFLLILPIINNEVIPNPRLISPFVEALHATSLLGLDRIDRIGLISGFGIRSQKFLATLPIFESS</sequence>
<gene>
    <name evidence="1" type="ORF">CWATWH0005_1448</name>
</gene>
<dbReference type="AlphaFoldDB" id="T2IW09"/>
<dbReference type="EMBL" id="CAQL01000719">
    <property type="protein sequence ID" value="CCQ56967.1"/>
    <property type="molecule type" value="Genomic_DNA"/>
</dbReference>
<dbReference type="Proteomes" id="UP000017981">
    <property type="component" value="Unassembled WGS sequence"/>
</dbReference>
<reference evidence="1 2" key="2">
    <citation type="submission" date="2013-09" db="EMBL/GenBank/DDBJ databases">
        <title>Whole genome comparison of six Crocosphaera watsonii strains with differing phenotypes.</title>
        <authorList>
            <person name="Bench S.R."/>
            <person name="Heller P."/>
            <person name="Frank I."/>
            <person name="Arciniega M."/>
            <person name="Shilova I.N."/>
            <person name="Zehr J.P."/>
        </authorList>
    </citation>
    <scope>NUCLEOTIDE SEQUENCE [LARGE SCALE GENOMIC DNA]</scope>
    <source>
        <strain evidence="1 2">WH 0005</strain>
    </source>
</reference>
<proteinExistence type="predicted"/>
<evidence type="ECO:0000313" key="1">
    <source>
        <dbReference type="EMBL" id="CCQ56967.1"/>
    </source>
</evidence>
<evidence type="ECO:0000313" key="2">
    <source>
        <dbReference type="Proteomes" id="UP000017981"/>
    </source>
</evidence>
<organism evidence="1 2">
    <name type="scientific">Crocosphaera watsonii WH 0005</name>
    <dbReference type="NCBI Taxonomy" id="423472"/>
    <lineage>
        <taxon>Bacteria</taxon>
        <taxon>Bacillati</taxon>
        <taxon>Cyanobacteriota</taxon>
        <taxon>Cyanophyceae</taxon>
        <taxon>Oscillatoriophycideae</taxon>
        <taxon>Chroococcales</taxon>
        <taxon>Aphanothecaceae</taxon>
        <taxon>Crocosphaera</taxon>
    </lineage>
</organism>
<reference evidence="1 2" key="1">
    <citation type="submission" date="2013-01" db="EMBL/GenBank/DDBJ databases">
        <authorList>
            <person name="Bench S."/>
        </authorList>
    </citation>
    <scope>NUCLEOTIDE SEQUENCE [LARGE SCALE GENOMIC DNA]</scope>
    <source>
        <strain evidence="1 2">WH 0005</strain>
    </source>
</reference>